<evidence type="ECO:0000313" key="4">
    <source>
        <dbReference type="Proteomes" id="UP000029409"/>
    </source>
</evidence>
<sequence length="251" mass="27984">MGGNPLTYTIAVISDIHSNAPALEAVLQDIDREGADTIVNLGDSLFGPVDPLGTARLLRQRGDIVNIMGNCDEILLEKDSGSPTYRHVKPLLNADTEAWIADHLAVWRYEDLLFCHGTPFANGQYLLEEVTETGVRYKKAETLQTELHTIQERGIFCGHSHVYHTLTLPDGKWLVNPGSVGLPAYEDDLPFPHVMESGTPYASFCIVRRREGTGWNVEHKLIPYDWNTAADMAERNGRLDYAIAIRSGRVR</sequence>
<dbReference type="GO" id="GO:0005737">
    <property type="term" value="C:cytoplasm"/>
    <property type="evidence" value="ECO:0007669"/>
    <property type="project" value="TreeGrafter"/>
</dbReference>
<dbReference type="InterPro" id="IPR024654">
    <property type="entry name" value="Calcineurin-like_PHP_lpxH"/>
</dbReference>
<dbReference type="STRING" id="44251.PDUR_12225"/>
<reference evidence="3 4" key="1">
    <citation type="submission" date="2014-08" db="EMBL/GenBank/DDBJ databases">
        <title>Comparative genomics of the Paenibacillus odorifer group.</title>
        <authorList>
            <person name="den Bakker H.C."/>
            <person name="Tsai Y.-C."/>
            <person name="Martin N."/>
            <person name="Korlach J."/>
            <person name="Wiedmann M."/>
        </authorList>
    </citation>
    <scope>NUCLEOTIDE SEQUENCE [LARGE SCALE GENOMIC DNA]</scope>
    <source>
        <strain evidence="3 4">DSM 1735</strain>
    </source>
</reference>
<dbReference type="EMBL" id="CP009288">
    <property type="protein sequence ID" value="AIQ12579.1"/>
    <property type="molecule type" value="Genomic_DNA"/>
</dbReference>
<dbReference type="AlphaFoldDB" id="A0A089IUB5"/>
<feature type="domain" description="Calcineurin-like phosphoesterase" evidence="2">
    <location>
        <begin position="10"/>
        <end position="184"/>
    </location>
</feature>
<gene>
    <name evidence="3" type="ORF">PDUR_12225</name>
</gene>
<dbReference type="Proteomes" id="UP000029409">
    <property type="component" value="Chromosome"/>
</dbReference>
<dbReference type="InterPro" id="IPR011152">
    <property type="entry name" value="Pesterase_MJ0912"/>
</dbReference>
<evidence type="ECO:0000259" key="2">
    <source>
        <dbReference type="Pfam" id="PF12850"/>
    </source>
</evidence>
<keyword evidence="4" id="KW-1185">Reference proteome</keyword>
<evidence type="ECO:0000256" key="1">
    <source>
        <dbReference type="ARBA" id="ARBA00008950"/>
    </source>
</evidence>
<dbReference type="KEGG" id="pdu:PDUR_12225"/>
<dbReference type="eggNOG" id="COG0639">
    <property type="taxonomic scope" value="Bacteria"/>
</dbReference>
<proteinExistence type="inferred from homology"/>
<accession>A0A089IUB5</accession>
<comment type="similarity">
    <text evidence="1">Belongs to the metallophosphoesterase superfamily. YfcE family.</text>
</comment>
<organism evidence="3 4">
    <name type="scientific">Paenibacillus durus</name>
    <name type="common">Paenibacillus azotofixans</name>
    <dbReference type="NCBI Taxonomy" id="44251"/>
    <lineage>
        <taxon>Bacteria</taxon>
        <taxon>Bacillati</taxon>
        <taxon>Bacillota</taxon>
        <taxon>Bacilli</taxon>
        <taxon>Bacillales</taxon>
        <taxon>Paenibacillaceae</taxon>
        <taxon>Paenibacillus</taxon>
    </lineage>
</organism>
<dbReference type="PANTHER" id="PTHR42850">
    <property type="entry name" value="METALLOPHOSPHOESTERASE"/>
    <property type="match status" value="1"/>
</dbReference>
<dbReference type="InterPro" id="IPR029052">
    <property type="entry name" value="Metallo-depent_PP-like"/>
</dbReference>
<evidence type="ECO:0000313" key="3">
    <source>
        <dbReference type="EMBL" id="AIQ12579.1"/>
    </source>
</evidence>
<dbReference type="Pfam" id="PF12850">
    <property type="entry name" value="Metallophos_2"/>
    <property type="match status" value="1"/>
</dbReference>
<dbReference type="PANTHER" id="PTHR42850:SF2">
    <property type="entry name" value="BLL5683 PROTEIN"/>
    <property type="match status" value="1"/>
</dbReference>
<dbReference type="PIRSF" id="PIRSF000883">
    <property type="entry name" value="Pesterase_MJ0912"/>
    <property type="match status" value="1"/>
</dbReference>
<name>A0A089IUB5_PAEDU</name>
<dbReference type="SUPFAM" id="SSF56300">
    <property type="entry name" value="Metallo-dependent phosphatases"/>
    <property type="match status" value="1"/>
</dbReference>
<dbReference type="Gene3D" id="3.60.21.10">
    <property type="match status" value="1"/>
</dbReference>
<dbReference type="InterPro" id="IPR050126">
    <property type="entry name" value="Ap4A_hydrolase"/>
</dbReference>
<dbReference type="GO" id="GO:0016791">
    <property type="term" value="F:phosphatase activity"/>
    <property type="evidence" value="ECO:0007669"/>
    <property type="project" value="TreeGrafter"/>
</dbReference>
<dbReference type="CDD" id="cd00838">
    <property type="entry name" value="MPP_superfamily"/>
    <property type="match status" value="1"/>
</dbReference>
<protein>
    <submittedName>
        <fullName evidence="3">Phosphoesterase</fullName>
    </submittedName>
</protein>